<evidence type="ECO:0000256" key="1">
    <source>
        <dbReference type="ARBA" id="ARBA00001947"/>
    </source>
</evidence>
<comment type="cofactor">
    <cofactor evidence="1">
        <name>Zn(2+)</name>
        <dbReference type="ChEBI" id="CHEBI:29105"/>
    </cofactor>
</comment>
<evidence type="ECO:0000259" key="13">
    <source>
        <dbReference type="PROSITE" id="PS51192"/>
    </source>
</evidence>
<dbReference type="Gene3D" id="1.10.10.10">
    <property type="entry name" value="Winged helix-like DNA-binding domain superfamily/Winged helix DNA-binding domain"/>
    <property type="match status" value="1"/>
</dbReference>
<feature type="domain" description="Helicase ATP-binding" evidence="13">
    <location>
        <begin position="296"/>
        <end position="462"/>
    </location>
</feature>
<gene>
    <name evidence="15" type="primary">WRN</name>
</gene>
<comment type="catalytic activity">
    <reaction evidence="9">
        <text>Couples ATP hydrolysis with the unwinding of duplex DNA by translocating in the 3'-5' direction.</text>
        <dbReference type="EC" id="5.6.2.4"/>
    </reaction>
</comment>
<dbReference type="Ensembl" id="ENSLLTT00000002106.1">
    <property type="protein sequence ID" value="ENSLLTP00000002027.1"/>
    <property type="gene ID" value="ENSLLTG00000001280.1"/>
</dbReference>
<reference evidence="15" key="2">
    <citation type="submission" date="2025-09" db="UniProtKB">
        <authorList>
            <consortium name="Ensembl"/>
        </authorList>
    </citation>
    <scope>IDENTIFICATION</scope>
</reference>
<keyword evidence="4" id="KW-0378">Hydrolase</keyword>
<dbReference type="Gene3D" id="1.10.150.80">
    <property type="entry name" value="HRDC domain"/>
    <property type="match status" value="1"/>
</dbReference>
<organism evidence="15 16">
    <name type="scientific">Laticauda laticaudata</name>
    <name type="common">Blue-ringed sea krait</name>
    <name type="synonym">Blue-lipped sea krait</name>
    <dbReference type="NCBI Taxonomy" id="8630"/>
    <lineage>
        <taxon>Eukaryota</taxon>
        <taxon>Metazoa</taxon>
        <taxon>Chordata</taxon>
        <taxon>Craniata</taxon>
        <taxon>Vertebrata</taxon>
        <taxon>Euteleostomi</taxon>
        <taxon>Lepidosauria</taxon>
        <taxon>Squamata</taxon>
        <taxon>Bifurcata</taxon>
        <taxon>Unidentata</taxon>
        <taxon>Episquamata</taxon>
        <taxon>Toxicofera</taxon>
        <taxon>Serpentes</taxon>
        <taxon>Colubroidea</taxon>
        <taxon>Elapidae</taxon>
        <taxon>Laticaudinae</taxon>
        <taxon>Laticauda</taxon>
    </lineage>
</organism>
<dbReference type="SMART" id="SM00474">
    <property type="entry name" value="35EXOc"/>
    <property type="match status" value="1"/>
</dbReference>
<dbReference type="SUPFAM" id="SSF47819">
    <property type="entry name" value="HRDC-like"/>
    <property type="match status" value="1"/>
</dbReference>
<dbReference type="GO" id="GO:0005737">
    <property type="term" value="C:cytoplasm"/>
    <property type="evidence" value="ECO:0007669"/>
    <property type="project" value="TreeGrafter"/>
</dbReference>
<comment type="similarity">
    <text evidence="2">Belongs to the helicase family. RecQ subfamily.</text>
</comment>
<dbReference type="Pfam" id="PF00570">
    <property type="entry name" value="HRDC"/>
    <property type="match status" value="1"/>
</dbReference>
<keyword evidence="16" id="KW-1185">Reference proteome</keyword>
<dbReference type="SMART" id="SM00490">
    <property type="entry name" value="HELICc"/>
    <property type="match status" value="1"/>
</dbReference>
<dbReference type="PANTHER" id="PTHR13710">
    <property type="entry name" value="DNA HELICASE RECQ FAMILY MEMBER"/>
    <property type="match status" value="1"/>
</dbReference>
<dbReference type="InterPro" id="IPR001650">
    <property type="entry name" value="Helicase_C-like"/>
</dbReference>
<name>A0A8C5RE32_LATLA</name>
<dbReference type="FunFam" id="3.40.50.300:FF:001023">
    <property type="entry name" value="Werner syndrome RecQ like helicase"/>
    <property type="match status" value="1"/>
</dbReference>
<keyword evidence="8" id="KW-0413">Isomerase</keyword>
<dbReference type="InterPro" id="IPR012337">
    <property type="entry name" value="RNaseH-like_sf"/>
</dbReference>
<evidence type="ECO:0000256" key="4">
    <source>
        <dbReference type="ARBA" id="ARBA00022801"/>
    </source>
</evidence>
<keyword evidence="3" id="KW-0547">Nucleotide-binding</keyword>
<dbReference type="InterPro" id="IPR036390">
    <property type="entry name" value="WH_DNA-bd_sf"/>
</dbReference>
<feature type="region of interest" description="Disordered" evidence="11">
    <location>
        <begin position="1"/>
        <end position="26"/>
    </location>
</feature>
<dbReference type="FunFam" id="1.10.150.80:FF:000005">
    <property type="entry name" value="Werner syndrome ATP-dependent helicase homolog"/>
    <property type="match status" value="1"/>
</dbReference>
<evidence type="ECO:0000256" key="7">
    <source>
        <dbReference type="ARBA" id="ARBA00023125"/>
    </source>
</evidence>
<dbReference type="GO" id="GO:0043138">
    <property type="term" value="F:3'-5' DNA helicase activity"/>
    <property type="evidence" value="ECO:0007669"/>
    <property type="project" value="UniProtKB-EC"/>
</dbReference>
<evidence type="ECO:0000256" key="9">
    <source>
        <dbReference type="ARBA" id="ARBA00034617"/>
    </source>
</evidence>
<dbReference type="PANTHER" id="PTHR13710:SF120">
    <property type="entry name" value="BIFUNCTIONAL 3'-5' EXONUCLEASE_ATP-DEPENDENT HELICASE WRN"/>
    <property type="match status" value="1"/>
</dbReference>
<dbReference type="Pfam" id="PF09382">
    <property type="entry name" value="RQC"/>
    <property type="match status" value="1"/>
</dbReference>
<dbReference type="AlphaFoldDB" id="A0A8C5RE32"/>
<dbReference type="Pfam" id="PF01612">
    <property type="entry name" value="DNA_pol_A_exo1"/>
    <property type="match status" value="1"/>
</dbReference>
<evidence type="ECO:0000256" key="6">
    <source>
        <dbReference type="ARBA" id="ARBA00022840"/>
    </source>
</evidence>
<dbReference type="NCBIfam" id="TIGR00614">
    <property type="entry name" value="recQ_fam"/>
    <property type="match status" value="1"/>
</dbReference>
<dbReference type="CDD" id="cd06141">
    <property type="entry name" value="WRN_exo"/>
    <property type="match status" value="1"/>
</dbReference>
<dbReference type="SMART" id="SM00341">
    <property type="entry name" value="HRDC"/>
    <property type="match status" value="1"/>
</dbReference>
<dbReference type="InterPro" id="IPR044876">
    <property type="entry name" value="HRDC_dom_sf"/>
</dbReference>
<dbReference type="PROSITE" id="PS51192">
    <property type="entry name" value="HELICASE_ATP_BIND_1"/>
    <property type="match status" value="1"/>
</dbReference>
<evidence type="ECO:0000256" key="10">
    <source>
        <dbReference type="ARBA" id="ARBA00034808"/>
    </source>
</evidence>
<dbReference type="SMART" id="SM00956">
    <property type="entry name" value="RQC"/>
    <property type="match status" value="1"/>
</dbReference>
<dbReference type="InterPro" id="IPR002121">
    <property type="entry name" value="HRDC_dom"/>
</dbReference>
<evidence type="ECO:0000256" key="3">
    <source>
        <dbReference type="ARBA" id="ARBA00022741"/>
    </source>
</evidence>
<dbReference type="CDD" id="cd18794">
    <property type="entry name" value="SF2_C_RecQ"/>
    <property type="match status" value="1"/>
</dbReference>
<dbReference type="GO" id="GO:0009378">
    <property type="term" value="F:four-way junction helicase activity"/>
    <property type="evidence" value="ECO:0007669"/>
    <property type="project" value="TreeGrafter"/>
</dbReference>
<evidence type="ECO:0000256" key="2">
    <source>
        <dbReference type="ARBA" id="ARBA00005446"/>
    </source>
</evidence>
<dbReference type="GO" id="GO:0005654">
    <property type="term" value="C:nucleoplasm"/>
    <property type="evidence" value="ECO:0007669"/>
    <property type="project" value="TreeGrafter"/>
</dbReference>
<dbReference type="InterPro" id="IPR032284">
    <property type="entry name" value="RecQ_Zn-bd"/>
</dbReference>
<dbReference type="GO" id="GO:0000724">
    <property type="term" value="P:double-strand break repair via homologous recombination"/>
    <property type="evidence" value="ECO:0007669"/>
    <property type="project" value="TreeGrafter"/>
</dbReference>
<dbReference type="GO" id="GO:0005524">
    <property type="term" value="F:ATP binding"/>
    <property type="evidence" value="ECO:0007669"/>
    <property type="project" value="UniProtKB-KW"/>
</dbReference>
<dbReference type="GeneTree" id="ENSGT00940000159168"/>
<evidence type="ECO:0000313" key="16">
    <source>
        <dbReference type="Proteomes" id="UP000694406"/>
    </source>
</evidence>
<sequence>RNMNSPSNKLPLWMTEPNSEDTKNSFQPSVLEDNLPFLEYNGSIIYSYNSNDCSLLSEDILITLPAGSVLGFDIEWSAIYTKGKEGKVALVQLCESETKCYLFHISSMTNFPVGLKRLLEDNTIRKAGVGIEGDKWKLMRDFEIKLENLVDLADLANEKLKCKEIWSLNGLVKHLFHKQLVKDKLVRCGNWECFPLTEEQKLYAATDAYVCGMLLPSEIKNELTSLSKEVLDLAHCVPATFHQSTHIQRLDTVYFNLSVHMNMNSSFPKPSSEQIACLKMYFGHSSFKPVQWKVISSVLQERRDNLVVMATGYGKSLCFQFPPVCTGGTGVVISPLISLMEDQVLQLKMSGVPACLLGSAQSKNIREEIKAGQYRVVYLTPEFCSGNLLWLQQIDKAIGITLIAVDEAHCISEWGHDFRNSFRSLGLLKKTLPKVPIVALTATASSSIRKDIIDCLNLRTPHITCTSFDRPNLYLEVRRKSGNIIQDLLQFLILKDKSTYEFEGPTIVYCPSRKTTEQVAAELRKLNLVCGIYHAGMGIKARRDVHHKFMRDEIQCIVATIAFGMGINKADIRTVIHYGAPKEMESYYQEIGRAGRDGLPASCYALWTPADMSFNRHLISEIRDETFRLYKLKMMAKIEKYLSLNSCRRRIILSHFEDKQLRKASTGIMGTEKCCDNCRARNIYCVPVIDTQDSFEDFGQQAFKLMSAVCDLKERFGMGVPILFLRGSSSQRLPDKFRTYGLFGSGKDWPEHSWKALGRRLMLEGFLKEVSGQNKFAVMCMLTEKVGSKEQRKSLLLPSDEDLCLKKPTPRQKLASEKDIPPAVLATNKVLVDMTVIRPTTVEIMKRIDGISEAKSTMLAPLLNIIKQFSQTNNLQHLDLYTISQPSLNGLQQWSPTFFVPGTSFMIIHSSTDRYLSNARLHRHQDGSSFEAAPPFDETKVQGFLQHPNAAFQPKTQKYFPTENPEANQKPGSTVKTRWRRPSFAARYKMIHGPVVGDPWFTESAYCPPTIWVLILPTSEG</sequence>
<dbReference type="SUPFAM" id="SSF52540">
    <property type="entry name" value="P-loop containing nucleoside triphosphate hydrolases"/>
    <property type="match status" value="1"/>
</dbReference>
<dbReference type="SUPFAM" id="SSF53098">
    <property type="entry name" value="Ribonuclease H-like"/>
    <property type="match status" value="1"/>
</dbReference>
<evidence type="ECO:0000256" key="11">
    <source>
        <dbReference type="SAM" id="MobiDB-lite"/>
    </source>
</evidence>
<dbReference type="FunFam" id="3.40.50.300:FF:000941">
    <property type="entry name" value="Werner syndrome RecQ like helicase"/>
    <property type="match status" value="1"/>
</dbReference>
<feature type="domain" description="HRDC" evidence="12">
    <location>
        <begin position="797"/>
        <end position="876"/>
    </location>
</feature>
<dbReference type="PROSITE" id="PS50967">
    <property type="entry name" value="HRDC"/>
    <property type="match status" value="1"/>
</dbReference>
<dbReference type="InterPro" id="IPR011545">
    <property type="entry name" value="DEAD/DEAH_box_helicase_dom"/>
</dbReference>
<dbReference type="SUPFAM" id="SSF46785">
    <property type="entry name" value="Winged helix' DNA-binding domain"/>
    <property type="match status" value="1"/>
</dbReference>
<dbReference type="InterPro" id="IPR004589">
    <property type="entry name" value="DNA_helicase_ATP-dep_RecQ"/>
</dbReference>
<dbReference type="Proteomes" id="UP000694406">
    <property type="component" value="Unplaced"/>
</dbReference>
<dbReference type="GO" id="GO:0005694">
    <property type="term" value="C:chromosome"/>
    <property type="evidence" value="ECO:0007669"/>
    <property type="project" value="TreeGrafter"/>
</dbReference>
<dbReference type="PROSITE" id="PS51194">
    <property type="entry name" value="HELICASE_CTER"/>
    <property type="match status" value="1"/>
</dbReference>
<protein>
    <recommendedName>
        <fullName evidence="10">DNA 3'-5' helicase</fullName>
        <ecNumber evidence="10">5.6.2.4</ecNumber>
    </recommendedName>
</protein>
<dbReference type="GO" id="GO:0000723">
    <property type="term" value="P:telomere maintenance"/>
    <property type="evidence" value="ECO:0007669"/>
    <property type="project" value="TreeGrafter"/>
</dbReference>
<accession>A0A8C5RE32</accession>
<dbReference type="Pfam" id="PF00270">
    <property type="entry name" value="DEAD"/>
    <property type="match status" value="1"/>
</dbReference>
<feature type="domain" description="Helicase C-terminal" evidence="14">
    <location>
        <begin position="487"/>
        <end position="638"/>
    </location>
</feature>
<dbReference type="GO" id="GO:0003677">
    <property type="term" value="F:DNA binding"/>
    <property type="evidence" value="ECO:0007669"/>
    <property type="project" value="UniProtKB-KW"/>
</dbReference>
<dbReference type="Pfam" id="PF16124">
    <property type="entry name" value="RecQ_Zn_bind"/>
    <property type="match status" value="1"/>
</dbReference>
<dbReference type="Pfam" id="PF00271">
    <property type="entry name" value="Helicase_C"/>
    <property type="match status" value="1"/>
</dbReference>
<dbReference type="Gene3D" id="3.40.50.300">
    <property type="entry name" value="P-loop containing nucleotide triphosphate hydrolases"/>
    <property type="match status" value="2"/>
</dbReference>
<dbReference type="EC" id="5.6.2.4" evidence="10"/>
<evidence type="ECO:0000259" key="14">
    <source>
        <dbReference type="PROSITE" id="PS51194"/>
    </source>
</evidence>
<evidence type="ECO:0000256" key="8">
    <source>
        <dbReference type="ARBA" id="ARBA00023235"/>
    </source>
</evidence>
<dbReference type="InterPro" id="IPR027417">
    <property type="entry name" value="P-loop_NTPase"/>
</dbReference>
<dbReference type="InterPro" id="IPR018982">
    <property type="entry name" value="RQC_domain"/>
</dbReference>
<evidence type="ECO:0000259" key="12">
    <source>
        <dbReference type="PROSITE" id="PS50967"/>
    </source>
</evidence>
<proteinExistence type="inferred from homology"/>
<keyword evidence="7" id="KW-0238">DNA-binding</keyword>
<dbReference type="InterPro" id="IPR036397">
    <property type="entry name" value="RNaseH_sf"/>
</dbReference>
<dbReference type="SMART" id="SM00487">
    <property type="entry name" value="DEXDc"/>
    <property type="match status" value="1"/>
</dbReference>
<dbReference type="InterPro" id="IPR010997">
    <property type="entry name" value="HRDC-like_sf"/>
</dbReference>
<dbReference type="GO" id="GO:0006260">
    <property type="term" value="P:DNA replication"/>
    <property type="evidence" value="ECO:0007669"/>
    <property type="project" value="InterPro"/>
</dbReference>
<evidence type="ECO:0000256" key="5">
    <source>
        <dbReference type="ARBA" id="ARBA00022806"/>
    </source>
</evidence>
<dbReference type="InterPro" id="IPR014001">
    <property type="entry name" value="Helicase_ATP-bd"/>
</dbReference>
<evidence type="ECO:0000313" key="15">
    <source>
        <dbReference type="Ensembl" id="ENSLLTP00000002027.1"/>
    </source>
</evidence>
<dbReference type="InterPro" id="IPR002562">
    <property type="entry name" value="3'-5'_exonuclease_dom"/>
</dbReference>
<keyword evidence="6" id="KW-0067">ATP-binding</keyword>
<keyword evidence="5" id="KW-0347">Helicase</keyword>
<dbReference type="GO" id="GO:0008408">
    <property type="term" value="F:3'-5' exonuclease activity"/>
    <property type="evidence" value="ECO:0007669"/>
    <property type="project" value="InterPro"/>
</dbReference>
<reference evidence="15" key="1">
    <citation type="submission" date="2025-08" db="UniProtKB">
        <authorList>
            <consortium name="Ensembl"/>
        </authorList>
    </citation>
    <scope>IDENTIFICATION</scope>
</reference>
<dbReference type="InterPro" id="IPR036388">
    <property type="entry name" value="WH-like_DNA-bd_sf"/>
</dbReference>
<dbReference type="Gene3D" id="3.30.420.10">
    <property type="entry name" value="Ribonuclease H-like superfamily/Ribonuclease H"/>
    <property type="match status" value="1"/>
</dbReference>